<proteinExistence type="inferred from homology"/>
<organism evidence="18 19">
    <name type="scientific">Bagarius yarrelli</name>
    <name type="common">Goonch</name>
    <name type="synonym">Bagrus yarrelli</name>
    <dbReference type="NCBI Taxonomy" id="175774"/>
    <lineage>
        <taxon>Eukaryota</taxon>
        <taxon>Metazoa</taxon>
        <taxon>Chordata</taxon>
        <taxon>Craniata</taxon>
        <taxon>Vertebrata</taxon>
        <taxon>Euteleostomi</taxon>
        <taxon>Actinopterygii</taxon>
        <taxon>Neopterygii</taxon>
        <taxon>Teleostei</taxon>
        <taxon>Ostariophysi</taxon>
        <taxon>Siluriformes</taxon>
        <taxon>Sisoridae</taxon>
        <taxon>Sisorinae</taxon>
        <taxon>Bagarius</taxon>
    </lineage>
</organism>
<feature type="region of interest" description="Disordered" evidence="16">
    <location>
        <begin position="121"/>
        <end position="143"/>
    </location>
</feature>
<dbReference type="GO" id="GO:0000082">
    <property type="term" value="P:G1/S transition of mitotic cell cycle"/>
    <property type="evidence" value="ECO:0007669"/>
    <property type="project" value="TreeGrafter"/>
</dbReference>
<keyword evidence="19" id="KW-1185">Reference proteome</keyword>
<dbReference type="PANTHER" id="PTHR10265:SF9">
    <property type="entry name" value="CYCLIN-DEPENDENT KINASE INHIBITOR 1B"/>
    <property type="match status" value="1"/>
</dbReference>
<feature type="compositionally biased region" description="Polar residues" evidence="16">
    <location>
        <begin position="1"/>
        <end position="11"/>
    </location>
</feature>
<keyword evidence="11" id="KW-0539">Nucleus</keyword>
<evidence type="ECO:0000256" key="15">
    <source>
        <dbReference type="ARBA" id="ARBA00045727"/>
    </source>
</evidence>
<accession>A0A556THV7</accession>
<dbReference type="GO" id="GO:0005768">
    <property type="term" value="C:endosome"/>
    <property type="evidence" value="ECO:0007669"/>
    <property type="project" value="UniProtKB-SubCell"/>
</dbReference>
<name>A0A556THV7_BAGYA</name>
<comment type="function">
    <text evidence="15">Important regulator of cell cycle progression. Inhibits the kinase activity of CDK2 bound to cyclin A, but has little inhibitory activity on CDK2 bound to SPDYA. Involved in G1 arrest. Potent inhibitor of cyclin E- and cyclin A-CDK2 complexes. Forms a complex with cyclin type D-CDK4 complexes and is involved in the assembly, stability, and modulation of CCND1-CDK4 complex activation. Acts either as an inhibitor or an activator of cyclin type D-CDK4 complexes depending on its phosphorylation state and/or stoichometry.</text>
</comment>
<evidence type="ECO:0000256" key="11">
    <source>
        <dbReference type="ARBA" id="ARBA00023242"/>
    </source>
</evidence>
<evidence type="ECO:0000259" key="17">
    <source>
        <dbReference type="Pfam" id="PF02234"/>
    </source>
</evidence>
<evidence type="ECO:0000256" key="12">
    <source>
        <dbReference type="ARBA" id="ARBA00023306"/>
    </source>
</evidence>
<dbReference type="Gene3D" id="4.10.365.10">
    <property type="entry name" value="p27"/>
    <property type="match status" value="1"/>
</dbReference>
<evidence type="ECO:0000256" key="7">
    <source>
        <dbReference type="ARBA" id="ARBA00022553"/>
    </source>
</evidence>
<dbReference type="Proteomes" id="UP000319801">
    <property type="component" value="Unassembled WGS sequence"/>
</dbReference>
<dbReference type="InterPro" id="IPR003175">
    <property type="entry name" value="CDI_dom"/>
</dbReference>
<dbReference type="GO" id="GO:0008285">
    <property type="term" value="P:negative regulation of cell population proliferation"/>
    <property type="evidence" value="ECO:0007669"/>
    <property type="project" value="TreeGrafter"/>
</dbReference>
<keyword evidence="10" id="KW-0649">Protein kinase inhibitor</keyword>
<gene>
    <name evidence="18" type="ORF">Baya_0307</name>
</gene>
<evidence type="ECO:0000256" key="16">
    <source>
        <dbReference type="SAM" id="MobiDB-lite"/>
    </source>
</evidence>
<evidence type="ECO:0000256" key="2">
    <source>
        <dbReference type="ARBA" id="ARBA00004177"/>
    </source>
</evidence>
<dbReference type="InterPro" id="IPR044898">
    <property type="entry name" value="CDI_dom_sf"/>
</dbReference>
<keyword evidence="6" id="KW-0963">Cytoplasm</keyword>
<evidence type="ECO:0000256" key="6">
    <source>
        <dbReference type="ARBA" id="ARBA00022490"/>
    </source>
</evidence>
<comment type="caution">
    <text evidence="18">The sequence shown here is derived from an EMBL/GenBank/DDBJ whole genome shotgun (WGS) entry which is preliminary data.</text>
</comment>
<keyword evidence="7" id="KW-0597">Phosphoprotein</keyword>
<evidence type="ECO:0000256" key="10">
    <source>
        <dbReference type="ARBA" id="ARBA00023013"/>
    </source>
</evidence>
<evidence type="ECO:0000256" key="14">
    <source>
        <dbReference type="ARBA" id="ARBA00031925"/>
    </source>
</evidence>
<feature type="compositionally biased region" description="Basic and acidic residues" evidence="16">
    <location>
        <begin position="124"/>
        <end position="138"/>
    </location>
</feature>
<evidence type="ECO:0000313" key="19">
    <source>
        <dbReference type="Proteomes" id="UP000319801"/>
    </source>
</evidence>
<evidence type="ECO:0000256" key="3">
    <source>
        <dbReference type="ARBA" id="ARBA00004496"/>
    </source>
</evidence>
<feature type="region of interest" description="Disordered" evidence="16">
    <location>
        <begin position="1"/>
        <end position="28"/>
    </location>
</feature>
<comment type="similarity">
    <text evidence="4">Belongs to the CDI family.</text>
</comment>
<comment type="subcellular location">
    <subcellularLocation>
        <location evidence="3">Cytoplasm</location>
    </subcellularLocation>
    <subcellularLocation>
        <location evidence="2">Endosome</location>
    </subcellularLocation>
    <subcellularLocation>
        <location evidence="1">Nucleus</location>
    </subcellularLocation>
</comment>
<evidence type="ECO:0000256" key="13">
    <source>
        <dbReference type="ARBA" id="ARBA00031903"/>
    </source>
</evidence>
<dbReference type="EMBL" id="VCAZ01000001">
    <property type="protein sequence ID" value="TSK13433.1"/>
    <property type="molecule type" value="Genomic_DNA"/>
</dbReference>
<dbReference type="GO" id="GO:0045930">
    <property type="term" value="P:negative regulation of mitotic cell cycle"/>
    <property type="evidence" value="ECO:0007669"/>
    <property type="project" value="TreeGrafter"/>
</dbReference>
<evidence type="ECO:0000256" key="5">
    <source>
        <dbReference type="ARBA" id="ARBA00014547"/>
    </source>
</evidence>
<dbReference type="AlphaFoldDB" id="A0A556THV7"/>
<evidence type="ECO:0000256" key="4">
    <source>
        <dbReference type="ARBA" id="ARBA00006726"/>
    </source>
</evidence>
<keyword evidence="9" id="KW-0832">Ubl conjugation</keyword>
<evidence type="ECO:0000256" key="9">
    <source>
        <dbReference type="ARBA" id="ARBA00022843"/>
    </source>
</evidence>
<dbReference type="GO" id="GO:0005634">
    <property type="term" value="C:nucleus"/>
    <property type="evidence" value="ECO:0007669"/>
    <property type="project" value="UniProtKB-SubCell"/>
</dbReference>
<dbReference type="PANTHER" id="PTHR10265">
    <property type="entry name" value="CYCLIN-DEPENDENT KINASE INHIBITOR 1"/>
    <property type="match status" value="1"/>
</dbReference>
<dbReference type="OrthoDB" id="6373236at2759"/>
<protein>
    <recommendedName>
        <fullName evidence="5">Cyclin-dependent kinase inhibitor 1B</fullName>
    </recommendedName>
    <alternativeName>
        <fullName evidence="14">Cyclin-dependent kinase inhibitor p27</fullName>
    </alternativeName>
    <alternativeName>
        <fullName evidence="13">p27Kip1</fullName>
    </alternativeName>
</protein>
<sequence>MSNVRLSNGSPTLERMDAARLSDQPKPSACRTLFGPVDHEELKRELTGHLKAIEEAASETWGFNFSTHTPRPNARFIWKLVDSQDLPGFYSGSEQPNKSVSPCGNNGVDLNGNCGLTTTTTAAVEKEDRSEKQTDRTDKRKRPACIAYTGEPLLQLSLSMPHILPGLAKPTVATKVLSAPAWNSPSV</sequence>
<evidence type="ECO:0000256" key="8">
    <source>
        <dbReference type="ARBA" id="ARBA00022753"/>
    </source>
</evidence>
<keyword evidence="8" id="KW-0967">Endosome</keyword>
<keyword evidence="12" id="KW-0131">Cell cycle</keyword>
<dbReference type="GO" id="GO:0004861">
    <property type="term" value="F:cyclin-dependent protein serine/threonine kinase inhibitor activity"/>
    <property type="evidence" value="ECO:0007669"/>
    <property type="project" value="InterPro"/>
</dbReference>
<feature type="domain" description="Cyclin-dependent kinase inhibitor" evidence="17">
    <location>
        <begin position="33"/>
        <end position="80"/>
    </location>
</feature>
<dbReference type="GO" id="GO:0051087">
    <property type="term" value="F:protein-folding chaperone binding"/>
    <property type="evidence" value="ECO:0007669"/>
    <property type="project" value="TreeGrafter"/>
</dbReference>
<reference evidence="18 19" key="1">
    <citation type="journal article" date="2019" name="Genome Biol. Evol.">
        <title>Whole-Genome Sequencing of the Giant Devil Catfish, Bagarius yarrelli.</title>
        <authorList>
            <person name="Jiang W."/>
            <person name="Lv Y."/>
            <person name="Cheng L."/>
            <person name="Yang K."/>
            <person name="Chao B."/>
            <person name="Wang X."/>
            <person name="Li Y."/>
            <person name="Pan X."/>
            <person name="You X."/>
            <person name="Zhang Y."/>
            <person name="Yang J."/>
            <person name="Li J."/>
            <person name="Zhang X."/>
            <person name="Liu S."/>
            <person name="Sun C."/>
            <person name="Yang J."/>
            <person name="Shi Q."/>
        </authorList>
    </citation>
    <scope>NUCLEOTIDE SEQUENCE [LARGE SCALE GENOMIC DNA]</scope>
    <source>
        <strain evidence="18">JWS20170419001</strain>
        <tissue evidence="18">Muscle</tissue>
    </source>
</reference>
<evidence type="ECO:0000256" key="1">
    <source>
        <dbReference type="ARBA" id="ARBA00004123"/>
    </source>
</evidence>
<evidence type="ECO:0000313" key="18">
    <source>
        <dbReference type="EMBL" id="TSK13433.1"/>
    </source>
</evidence>
<dbReference type="Pfam" id="PF02234">
    <property type="entry name" value="CDI"/>
    <property type="match status" value="1"/>
</dbReference>